<proteinExistence type="predicted"/>
<gene>
    <name evidence="1" type="ORF">JR316_0000064</name>
</gene>
<sequence length="454" mass="51312">MSFRSFYTSDNAHLTSPTASYREPLSDSSFTSFPPSISSSNCSEDSFQTAYQGTFSPQLEDTFVNHFGFYDEVDSDENTFATPSVSSDGSFKAADPGHGMVTMDLNVGNTSEEAHIGNTGEDAHMDQTLDVSETDDDSDDEYMPSNDEHEMMMTDATNVRLTRLEANIGAILAAIKSLTAQVEAQNNAATRVNQEAPCSRRERPSDPPSGPRRRSSDHIALMRRIRAELTRLLGNDFMEMQNLPSKDELDAFASMWNSSIEENFFFRHMKSLQAAFRRKNADDADRRTETTAKRRWQRKQNLYHKRLGIAQEHPLLQPHVAMLQRLGIGGMSSDESDYEDEVEHGAVPSSGPAPRYIVHQPAWRAASLSFWLQTIDSVQIILRKITGRHRGAFPRLRVASEIESSSRSFVPDLPINAYNPVWLASRPFFQFEVRPTDETYSFNHDNRLFTYFSI</sequence>
<dbReference type="Proteomes" id="UP000664032">
    <property type="component" value="Unassembled WGS sequence"/>
</dbReference>
<evidence type="ECO:0000313" key="2">
    <source>
        <dbReference type="Proteomes" id="UP000664032"/>
    </source>
</evidence>
<evidence type="ECO:0000313" key="1">
    <source>
        <dbReference type="EMBL" id="KAH9486001.1"/>
    </source>
</evidence>
<accession>A0ACB8HDP5</accession>
<protein>
    <submittedName>
        <fullName evidence="1">Uncharacterized protein</fullName>
    </submittedName>
</protein>
<keyword evidence="2" id="KW-1185">Reference proteome</keyword>
<organism evidence="1 2">
    <name type="scientific">Psilocybe cubensis</name>
    <name type="common">Psychedelic mushroom</name>
    <name type="synonym">Stropharia cubensis</name>
    <dbReference type="NCBI Taxonomy" id="181762"/>
    <lineage>
        <taxon>Eukaryota</taxon>
        <taxon>Fungi</taxon>
        <taxon>Dikarya</taxon>
        <taxon>Basidiomycota</taxon>
        <taxon>Agaricomycotina</taxon>
        <taxon>Agaricomycetes</taxon>
        <taxon>Agaricomycetidae</taxon>
        <taxon>Agaricales</taxon>
        <taxon>Agaricineae</taxon>
        <taxon>Strophariaceae</taxon>
        <taxon>Psilocybe</taxon>
    </lineage>
</organism>
<name>A0ACB8HDP5_PSICU</name>
<reference evidence="1" key="1">
    <citation type="submission" date="2021-10" db="EMBL/GenBank/DDBJ databases">
        <title>Psilocybe cubensis genome.</title>
        <authorList>
            <person name="Mckernan K.J."/>
            <person name="Crawford S."/>
            <person name="Trippe A."/>
            <person name="Kane L.T."/>
            <person name="Mclaughlin S."/>
        </authorList>
    </citation>
    <scope>NUCLEOTIDE SEQUENCE</scope>
    <source>
        <strain evidence="1">MGC-MH-2018</strain>
    </source>
</reference>
<dbReference type="EMBL" id="JAFIQS020000001">
    <property type="protein sequence ID" value="KAH9486001.1"/>
    <property type="molecule type" value="Genomic_DNA"/>
</dbReference>
<comment type="caution">
    <text evidence="1">The sequence shown here is derived from an EMBL/GenBank/DDBJ whole genome shotgun (WGS) entry which is preliminary data.</text>
</comment>